<evidence type="ECO:0000256" key="3">
    <source>
        <dbReference type="SAM" id="SignalP"/>
    </source>
</evidence>
<sequence>MVRRLFAALAGAATIMAGVAAPATAVTGGDPVTSGSAPYLVKVRSGDDRSCSGALVRPQWVLTVASCVAGDGGSLATGRPPVAAKVVVGGAHADTSARTLEADRVVPHPDRDLALLRLVLPAEGVGAATIPSTAPVTGLASVLAGFGRTADTWVPDAAERSTGAVGEVGAATFTWSDAAGAVGACLGDAGAPVTRAGGAVLLGLAVGSDRARCLAEESEPAAVTTVVRVDGLEDWVDRNAPALSTQFGWEYRSTTAGIGGYDLASAADEVIAFDYESSGRADHLLLYRPGGKALQVVRRDADGTYTRVFRSATGLGDWVLDNPVDKIIAFDLEGSGKLDDLLVYRVGVGSPEVPNYAVFSRNADGDFVRKRENAWGLVRNHPDAQVVAIDYEGTGKLDDLLQYAPSSGGTAAVVDPRTWGYSLPHATSLGGWTFGAGDRVVPFDREHDGITDDLFVYRPGAAKKYEVLSRSENGGYVTVDAATWTPLANTSDRVVAMDYDHDGLDDDLVAYRPVNGGIGMVSVITWDAATDTYEPLAGPRAGGLGGFDLTRAADRLVPFEGQGTGSRTLVLGYRPGARSAWAIKRLDHAESQYENAHTSYAGIAGFDLSDTRDRAIAYDFDHGGRADHVLLYRPGGRLVVIAERHADGTYTEVFRGSGIGDWPLADAADRIVAFDFEGDGKLDDLLVYRPGVGSATVRNVAVYGRDASGQFVKKYQNAWGLVRGGDDPQLVPVDFDGDGKLDEVMQYDPSAGGTAAVVSAPEFGYVMRHTTSLGGWTFAAGDRVTPFDGDHDGKPNDLLVYRPGTARKYAVVSRDSSSAYAKQTEGTWSALGSTTSRVIATAYDDGKLDDLLAYAPGATTTAIRTATASGFTTVRPDRSGGLGGFTIASTRDRLVSVEAADGGRAHVFGYRPSQKVAVVLDRTRTPDATVTVSRPAGDTSLVERFAYPDAERIGAQLGIELVSGDGNIVVDVECATQPDADGVGAMRVRYTVESGGARTLCLVVHGESGRIDLRVPNVYSIRGDGYETGTGHDFTAVVDTPSGEPVEITGDADSYTPVGIGADPGSEPTVLLQITV</sequence>
<evidence type="ECO:0000313" key="6">
    <source>
        <dbReference type="Proteomes" id="UP000664617"/>
    </source>
</evidence>
<gene>
    <name evidence="5" type="ORF">J0911_13685</name>
</gene>
<keyword evidence="6" id="KW-1185">Reference proteome</keyword>
<dbReference type="Proteomes" id="UP000664617">
    <property type="component" value="Unassembled WGS sequence"/>
</dbReference>
<dbReference type="SMART" id="SM00020">
    <property type="entry name" value="Tryp_SPc"/>
    <property type="match status" value="1"/>
</dbReference>
<feature type="domain" description="Peptidase S1" evidence="4">
    <location>
        <begin position="26"/>
        <end position="241"/>
    </location>
</feature>
<reference evidence="5 6" key="1">
    <citation type="submission" date="2021-03" db="EMBL/GenBank/DDBJ databases">
        <authorList>
            <person name="Xin L."/>
        </authorList>
    </citation>
    <scope>NUCLEOTIDE SEQUENCE [LARGE SCALE GENOMIC DNA]</scope>
    <source>
        <strain evidence="5 6">XHU 5031</strain>
    </source>
</reference>
<dbReference type="Pfam" id="PF00089">
    <property type="entry name" value="Trypsin"/>
    <property type="match status" value="1"/>
</dbReference>
<dbReference type="PANTHER" id="PTHR24276">
    <property type="entry name" value="POLYSERASE-RELATED"/>
    <property type="match status" value="1"/>
</dbReference>
<accession>A0ABS3ICG3</accession>
<feature type="chain" id="PRO_5045171975" evidence="3">
    <location>
        <begin position="26"/>
        <end position="1076"/>
    </location>
</feature>
<evidence type="ECO:0000259" key="4">
    <source>
        <dbReference type="PROSITE" id="PS50240"/>
    </source>
</evidence>
<organism evidence="5 6">
    <name type="scientific">Myceligenerans salitolerans</name>
    <dbReference type="NCBI Taxonomy" id="1230528"/>
    <lineage>
        <taxon>Bacteria</taxon>
        <taxon>Bacillati</taxon>
        <taxon>Actinomycetota</taxon>
        <taxon>Actinomycetes</taxon>
        <taxon>Micrococcales</taxon>
        <taxon>Promicromonosporaceae</taxon>
        <taxon>Myceligenerans</taxon>
    </lineage>
</organism>
<dbReference type="InterPro" id="IPR001254">
    <property type="entry name" value="Trypsin_dom"/>
</dbReference>
<comment type="caution">
    <text evidence="5">The sequence shown here is derived from an EMBL/GenBank/DDBJ whole genome shotgun (WGS) entry which is preliminary data.</text>
</comment>
<evidence type="ECO:0000256" key="1">
    <source>
        <dbReference type="ARBA" id="ARBA00007664"/>
    </source>
</evidence>
<dbReference type="PANTHER" id="PTHR24276:SF96">
    <property type="entry name" value="PEPTIDASE S1 DOMAIN-CONTAINING PROTEIN"/>
    <property type="match status" value="1"/>
</dbReference>
<dbReference type="InterPro" id="IPR009003">
    <property type="entry name" value="Peptidase_S1_PA"/>
</dbReference>
<reference evidence="6" key="2">
    <citation type="submission" date="2023-07" db="EMBL/GenBank/DDBJ databases">
        <title>Myceligenerans salitolerans sp. nov., a halotolerant actinomycete isolated from a salt lake in Xinjiang, China.</title>
        <authorList>
            <person name="Guan T."/>
        </authorList>
    </citation>
    <scope>NUCLEOTIDE SEQUENCE [LARGE SCALE GENOMIC DNA]</scope>
    <source>
        <strain evidence="6">XHU 5031</strain>
    </source>
</reference>
<dbReference type="Gene3D" id="2.40.10.10">
    <property type="entry name" value="Trypsin-like serine proteases"/>
    <property type="match status" value="1"/>
</dbReference>
<evidence type="ECO:0000256" key="2">
    <source>
        <dbReference type="ARBA" id="ARBA00023157"/>
    </source>
</evidence>
<evidence type="ECO:0000313" key="5">
    <source>
        <dbReference type="EMBL" id="MBO0610079.1"/>
    </source>
</evidence>
<dbReference type="PROSITE" id="PS50240">
    <property type="entry name" value="TRYPSIN_DOM"/>
    <property type="match status" value="1"/>
</dbReference>
<dbReference type="EMBL" id="JAFMPK010000047">
    <property type="protein sequence ID" value="MBO0610079.1"/>
    <property type="molecule type" value="Genomic_DNA"/>
</dbReference>
<keyword evidence="2" id="KW-1015">Disulfide bond</keyword>
<proteinExistence type="inferred from homology"/>
<comment type="similarity">
    <text evidence="1">Belongs to the peptidase S1 family.</text>
</comment>
<feature type="signal peptide" evidence="3">
    <location>
        <begin position="1"/>
        <end position="25"/>
    </location>
</feature>
<dbReference type="RefSeq" id="WP_207276026.1">
    <property type="nucleotide sequence ID" value="NZ_JAFMPK010000047.1"/>
</dbReference>
<keyword evidence="3" id="KW-0732">Signal</keyword>
<dbReference type="InterPro" id="IPR028994">
    <property type="entry name" value="Integrin_alpha_N"/>
</dbReference>
<dbReference type="InterPro" id="IPR050430">
    <property type="entry name" value="Peptidase_S1"/>
</dbReference>
<name>A0ABS3ICG3_9MICO</name>
<protein>
    <submittedName>
        <fullName evidence="5">Trypsin-like serine protease</fullName>
    </submittedName>
</protein>
<dbReference type="InterPro" id="IPR001314">
    <property type="entry name" value="Peptidase_S1A"/>
</dbReference>
<dbReference type="SUPFAM" id="SSF69318">
    <property type="entry name" value="Integrin alpha N-terminal domain"/>
    <property type="match status" value="1"/>
</dbReference>
<dbReference type="InterPro" id="IPR043504">
    <property type="entry name" value="Peptidase_S1_PA_chymotrypsin"/>
</dbReference>
<dbReference type="SUPFAM" id="SSF50494">
    <property type="entry name" value="Trypsin-like serine proteases"/>
    <property type="match status" value="1"/>
</dbReference>
<dbReference type="PRINTS" id="PR00722">
    <property type="entry name" value="CHYMOTRYPSIN"/>
</dbReference>